<dbReference type="Proteomes" id="UP000680866">
    <property type="component" value="Chromosome"/>
</dbReference>
<dbReference type="EMBL" id="AP023359">
    <property type="protein sequence ID" value="BCJ67862.1"/>
    <property type="molecule type" value="Genomic_DNA"/>
</dbReference>
<sequence>MKRLLWLGVGLAVGAVVVHKLTRKAHSYTPGGIAESLSESAGGFVASLRSFVDDVREGMAEREQEIHQAFADGVLYEDEFAELRDGERIGDRNIFPEEGRR</sequence>
<accession>A0A810N329</accession>
<name>A0A810N329_9ACTN</name>
<protein>
    <submittedName>
        <fullName evidence="1">Uncharacterized protein</fullName>
    </submittedName>
</protein>
<gene>
    <name evidence="1" type="ORF">Prubr_48830</name>
</gene>
<keyword evidence="2" id="KW-1185">Reference proteome</keyword>
<dbReference type="KEGG" id="pry:Prubr_48830"/>
<reference evidence="1" key="1">
    <citation type="submission" date="2020-08" db="EMBL/GenBank/DDBJ databases">
        <title>Whole genome shotgun sequence of Polymorphospora rubra NBRC 101157.</title>
        <authorList>
            <person name="Komaki H."/>
            <person name="Tamura T."/>
        </authorList>
    </citation>
    <scope>NUCLEOTIDE SEQUENCE</scope>
    <source>
        <strain evidence="1">NBRC 101157</strain>
    </source>
</reference>
<evidence type="ECO:0000313" key="2">
    <source>
        <dbReference type="Proteomes" id="UP000680866"/>
    </source>
</evidence>
<proteinExistence type="predicted"/>
<dbReference type="AlphaFoldDB" id="A0A810N329"/>
<dbReference type="RefSeq" id="WP_212817119.1">
    <property type="nucleotide sequence ID" value="NZ_AP023359.1"/>
</dbReference>
<evidence type="ECO:0000313" key="1">
    <source>
        <dbReference type="EMBL" id="BCJ67862.1"/>
    </source>
</evidence>
<organism evidence="1 2">
    <name type="scientific">Polymorphospora rubra</name>
    <dbReference type="NCBI Taxonomy" id="338584"/>
    <lineage>
        <taxon>Bacteria</taxon>
        <taxon>Bacillati</taxon>
        <taxon>Actinomycetota</taxon>
        <taxon>Actinomycetes</taxon>
        <taxon>Micromonosporales</taxon>
        <taxon>Micromonosporaceae</taxon>
        <taxon>Polymorphospora</taxon>
    </lineage>
</organism>